<keyword evidence="7" id="KW-1185">Reference proteome</keyword>
<sequence length="253" mass="29026">MNKIMGHVFLSKLGKKRLRPGGVKATNWLKKQTNLNNKNILEVGCNKGTTSFELARKYNSIITAVDKDLFALEQAKNSKKNKYKNLTFSPGNAFKLEFSNETFDVIFNEAMLTMLNQNSKITALKEYNRVLKDNGVLLNHDICLLTNDIQLQKQIIKEMSETINTSVEPKTVDEWLFLLESNGFGQIKYTCGKMTLLTPRGLIKDEGIVNTFKIIRNAFKKENKVQFKTMRNVFKKYKKHLGFIAIASFKQKI</sequence>
<comment type="pathway">
    <text evidence="4">Phospholipid metabolism.</text>
</comment>
<dbReference type="InterPro" id="IPR025714">
    <property type="entry name" value="Methyltranfer_dom"/>
</dbReference>
<protein>
    <submittedName>
        <fullName evidence="6">Class I SAM-dependent methyltransferase</fullName>
    </submittedName>
</protein>
<dbReference type="KEGG" id="schi:SCHIN_v1c03320"/>
<name>A0A5B9Y4C1_9MOLU</name>
<dbReference type="GO" id="GO:0008168">
    <property type="term" value="F:methyltransferase activity"/>
    <property type="evidence" value="ECO:0007669"/>
    <property type="project" value="UniProtKB-KW"/>
</dbReference>
<evidence type="ECO:0000256" key="1">
    <source>
        <dbReference type="ARBA" id="ARBA00005189"/>
    </source>
</evidence>
<dbReference type="SUPFAM" id="SSF53335">
    <property type="entry name" value="S-adenosyl-L-methionine-dependent methyltransferases"/>
    <property type="match status" value="1"/>
</dbReference>
<dbReference type="Pfam" id="PF13847">
    <property type="entry name" value="Methyltransf_31"/>
    <property type="match status" value="1"/>
</dbReference>
<dbReference type="AlphaFoldDB" id="A0A5B9Y4C1"/>
<evidence type="ECO:0000259" key="5">
    <source>
        <dbReference type="Pfam" id="PF13847"/>
    </source>
</evidence>
<dbReference type="RefSeq" id="WP_166507921.1">
    <property type="nucleotide sequence ID" value="NZ_CP043026.1"/>
</dbReference>
<dbReference type="PANTHER" id="PTHR44307:SF2">
    <property type="entry name" value="PHOSPHOETHANOLAMINE METHYLTRANSFERASE ISOFORM X1"/>
    <property type="match status" value="1"/>
</dbReference>
<reference evidence="6 7" key="1">
    <citation type="submission" date="2019-08" db="EMBL/GenBank/DDBJ databases">
        <title>Complete genome sequence of Spiroplasma chinense CCH (DSM 19755).</title>
        <authorList>
            <person name="Shen H.-Y."/>
            <person name="Lin Y.-C."/>
            <person name="Chou L."/>
            <person name="Kuo C.-H."/>
        </authorList>
    </citation>
    <scope>NUCLEOTIDE SEQUENCE [LARGE SCALE GENOMIC DNA]</scope>
    <source>
        <strain evidence="6 7">CCH</strain>
    </source>
</reference>
<gene>
    <name evidence="6" type="ORF">SCHIN_v1c03320</name>
</gene>
<evidence type="ECO:0000256" key="4">
    <source>
        <dbReference type="ARBA" id="ARBA00025707"/>
    </source>
</evidence>
<evidence type="ECO:0000256" key="2">
    <source>
        <dbReference type="ARBA" id="ARBA00022603"/>
    </source>
</evidence>
<feature type="domain" description="Methyltransferase" evidence="5">
    <location>
        <begin position="36"/>
        <end position="167"/>
    </location>
</feature>
<dbReference type="CDD" id="cd02440">
    <property type="entry name" value="AdoMet_MTases"/>
    <property type="match status" value="1"/>
</dbReference>
<dbReference type="Gene3D" id="3.40.50.150">
    <property type="entry name" value="Vaccinia Virus protein VP39"/>
    <property type="match status" value="1"/>
</dbReference>
<dbReference type="PANTHER" id="PTHR44307">
    <property type="entry name" value="PHOSPHOETHANOLAMINE METHYLTRANSFERASE"/>
    <property type="match status" value="1"/>
</dbReference>
<evidence type="ECO:0000313" key="7">
    <source>
        <dbReference type="Proteomes" id="UP000323144"/>
    </source>
</evidence>
<dbReference type="Proteomes" id="UP000323144">
    <property type="component" value="Chromosome"/>
</dbReference>
<keyword evidence="2 6" id="KW-0489">Methyltransferase</keyword>
<proteinExistence type="predicted"/>
<dbReference type="GO" id="GO:0032259">
    <property type="term" value="P:methylation"/>
    <property type="evidence" value="ECO:0007669"/>
    <property type="project" value="UniProtKB-KW"/>
</dbReference>
<dbReference type="InterPro" id="IPR029063">
    <property type="entry name" value="SAM-dependent_MTases_sf"/>
</dbReference>
<keyword evidence="3 6" id="KW-0808">Transferase</keyword>
<comment type="pathway">
    <text evidence="1">Lipid metabolism.</text>
</comment>
<evidence type="ECO:0000256" key="3">
    <source>
        <dbReference type="ARBA" id="ARBA00022679"/>
    </source>
</evidence>
<evidence type="ECO:0000313" key="6">
    <source>
        <dbReference type="EMBL" id="QEH61529.1"/>
    </source>
</evidence>
<accession>A0A5B9Y4C1</accession>
<dbReference type="EMBL" id="CP043026">
    <property type="protein sequence ID" value="QEH61529.1"/>
    <property type="molecule type" value="Genomic_DNA"/>
</dbReference>
<organism evidence="6 7">
    <name type="scientific">Spiroplasma chinense</name>
    <dbReference type="NCBI Taxonomy" id="216932"/>
    <lineage>
        <taxon>Bacteria</taxon>
        <taxon>Bacillati</taxon>
        <taxon>Mycoplasmatota</taxon>
        <taxon>Mollicutes</taxon>
        <taxon>Entomoplasmatales</taxon>
        <taxon>Spiroplasmataceae</taxon>
        <taxon>Spiroplasma</taxon>
    </lineage>
</organism>